<dbReference type="OrthoDB" id="9816453at2"/>
<protein>
    <submittedName>
        <fullName evidence="4">Phosphodiester glycosidase family protein</fullName>
    </submittedName>
</protein>
<organism evidence="4 5">
    <name type="scientific">Paenibacillus albiflavus</name>
    <dbReference type="NCBI Taxonomy" id="2545760"/>
    <lineage>
        <taxon>Bacteria</taxon>
        <taxon>Bacillati</taxon>
        <taxon>Bacillota</taxon>
        <taxon>Bacilli</taxon>
        <taxon>Bacillales</taxon>
        <taxon>Paenibacillaceae</taxon>
        <taxon>Paenibacillus</taxon>
    </lineage>
</organism>
<keyword evidence="2" id="KW-0472">Membrane</keyword>
<evidence type="ECO:0000313" key="4">
    <source>
        <dbReference type="EMBL" id="TCZ77817.1"/>
    </source>
</evidence>
<comment type="caution">
    <text evidence="4">The sequence shown here is derived from an EMBL/GenBank/DDBJ whole genome shotgun (WGS) entry which is preliminary data.</text>
</comment>
<dbReference type="Pfam" id="PF09992">
    <property type="entry name" value="NAGPA"/>
    <property type="match status" value="1"/>
</dbReference>
<gene>
    <name evidence="4" type="ORF">E0485_10100</name>
</gene>
<feature type="compositionally biased region" description="Low complexity" evidence="1">
    <location>
        <begin position="368"/>
        <end position="391"/>
    </location>
</feature>
<dbReference type="RefSeq" id="WP_132417900.1">
    <property type="nucleotide sequence ID" value="NZ_SKFG01000008.1"/>
</dbReference>
<feature type="region of interest" description="Disordered" evidence="1">
    <location>
        <begin position="352"/>
        <end position="436"/>
    </location>
</feature>
<reference evidence="4 5" key="1">
    <citation type="submission" date="2019-03" db="EMBL/GenBank/DDBJ databases">
        <authorList>
            <person name="Kim M.K.M."/>
        </authorList>
    </citation>
    <scope>NUCLEOTIDE SEQUENCE [LARGE SCALE GENOMIC DNA]</scope>
    <source>
        <strain evidence="4 5">18JY21-1</strain>
    </source>
</reference>
<proteinExistence type="predicted"/>
<name>A0A4R4EED0_9BACL</name>
<sequence length="436" mass="47058">MSRKTLFSKRLKTWGRGKRVLMVFAILIFVVSSLFYVTPTGSRFRTILAETAITTQSFRTWSWVFVGGTERDRMIKELFEVNDKNAAEEQKLPEEPFIHKEMTQLTKIEDISGDGWVGKKIYIYDPKAIRVVVPQKQGTGETVSSMVKRTHAVAGVNAGGFVDPGGFGNGFAPIGVVMSGGEVLYNDSADTTPQHVVAFTKDGALIIGKHSVKELRQMNVTDAVSFYPRVIVNGKPLITKGNGGRGIQPRTAVGQREDGTVIFVVIDGRQKHSIGASLRDVQDLLLEEGCINAGFLDGGSSSVLVGEGGEVLTKPSSPNGKERTLPSAFLVFNNAEDVKVHNVWDGLDTIDPGGTWDPDKAWKPDGQTTKPTSTPTPKAKTTTVPTSTPKPDQTGDRSNSTKPNSTSQSPTSTPNKADIPNNNPSDPDNSDQDGVG</sequence>
<keyword evidence="2" id="KW-1133">Transmembrane helix</keyword>
<accession>A0A4R4EED0</accession>
<evidence type="ECO:0000313" key="5">
    <source>
        <dbReference type="Proteomes" id="UP000295418"/>
    </source>
</evidence>
<feature type="transmembrane region" description="Helical" evidence="2">
    <location>
        <begin position="20"/>
        <end position="38"/>
    </location>
</feature>
<feature type="compositionally biased region" description="Low complexity" evidence="1">
    <location>
        <begin position="398"/>
        <end position="427"/>
    </location>
</feature>
<feature type="domain" description="Phosphodiester glycosidase" evidence="3">
    <location>
        <begin position="151"/>
        <end position="332"/>
    </location>
</feature>
<dbReference type="PANTHER" id="PTHR40446">
    <property type="entry name" value="N-ACETYLGLUCOSAMINE-1-PHOSPHODIESTER ALPHA-N-ACETYLGLUCOSAMINIDASE"/>
    <property type="match status" value="1"/>
</dbReference>
<keyword evidence="2" id="KW-0812">Transmembrane</keyword>
<dbReference type="Proteomes" id="UP000295418">
    <property type="component" value="Unassembled WGS sequence"/>
</dbReference>
<dbReference type="AlphaFoldDB" id="A0A4R4EED0"/>
<evidence type="ECO:0000256" key="1">
    <source>
        <dbReference type="SAM" id="MobiDB-lite"/>
    </source>
</evidence>
<evidence type="ECO:0000256" key="2">
    <source>
        <dbReference type="SAM" id="Phobius"/>
    </source>
</evidence>
<dbReference type="PANTHER" id="PTHR40446:SF2">
    <property type="entry name" value="N-ACETYLGLUCOSAMINE-1-PHOSPHODIESTER ALPHA-N-ACETYLGLUCOSAMINIDASE"/>
    <property type="match status" value="1"/>
</dbReference>
<keyword evidence="4" id="KW-0378">Hydrolase</keyword>
<dbReference type="InterPro" id="IPR018711">
    <property type="entry name" value="NAGPA"/>
</dbReference>
<dbReference type="EMBL" id="SKFG01000008">
    <property type="protein sequence ID" value="TCZ77817.1"/>
    <property type="molecule type" value="Genomic_DNA"/>
</dbReference>
<keyword evidence="4" id="KW-0326">Glycosidase</keyword>
<dbReference type="GO" id="GO:0016798">
    <property type="term" value="F:hydrolase activity, acting on glycosyl bonds"/>
    <property type="evidence" value="ECO:0007669"/>
    <property type="project" value="UniProtKB-KW"/>
</dbReference>
<keyword evidence="5" id="KW-1185">Reference proteome</keyword>
<evidence type="ECO:0000259" key="3">
    <source>
        <dbReference type="Pfam" id="PF09992"/>
    </source>
</evidence>